<dbReference type="Proteomes" id="UP000237271">
    <property type="component" value="Unassembled WGS sequence"/>
</dbReference>
<gene>
    <name evidence="2" type="ORF">PHPALM_30803</name>
</gene>
<dbReference type="EMBL" id="NCKW01016888">
    <property type="protein sequence ID" value="POM60351.1"/>
    <property type="molecule type" value="Genomic_DNA"/>
</dbReference>
<feature type="region of interest" description="Disordered" evidence="1">
    <location>
        <begin position="309"/>
        <end position="344"/>
    </location>
</feature>
<organism evidence="2 3">
    <name type="scientific">Phytophthora palmivora</name>
    <dbReference type="NCBI Taxonomy" id="4796"/>
    <lineage>
        <taxon>Eukaryota</taxon>
        <taxon>Sar</taxon>
        <taxon>Stramenopiles</taxon>
        <taxon>Oomycota</taxon>
        <taxon>Peronosporomycetes</taxon>
        <taxon>Peronosporales</taxon>
        <taxon>Peronosporaceae</taxon>
        <taxon>Phytophthora</taxon>
    </lineage>
</organism>
<name>A0A2P4X475_9STRA</name>
<accession>A0A2P4X475</accession>
<comment type="caution">
    <text evidence="2">The sequence shown here is derived from an EMBL/GenBank/DDBJ whole genome shotgun (WGS) entry which is preliminary data.</text>
</comment>
<dbReference type="InterPro" id="IPR021109">
    <property type="entry name" value="Peptidase_aspartic_dom_sf"/>
</dbReference>
<protein>
    <submittedName>
        <fullName evidence="2">Gag protein</fullName>
    </submittedName>
</protein>
<dbReference type="AlphaFoldDB" id="A0A2P4X475"/>
<dbReference type="CDD" id="cd00303">
    <property type="entry name" value="retropepsin_like"/>
    <property type="match status" value="1"/>
</dbReference>
<evidence type="ECO:0000313" key="2">
    <source>
        <dbReference type="EMBL" id="POM60351.1"/>
    </source>
</evidence>
<feature type="compositionally biased region" description="Polar residues" evidence="1">
    <location>
        <begin position="320"/>
        <end position="338"/>
    </location>
</feature>
<dbReference type="Gene3D" id="2.40.70.10">
    <property type="entry name" value="Acid Proteases"/>
    <property type="match status" value="1"/>
</dbReference>
<sequence>MDRGEFPHLTDAQFVSVRKMVGIFGGDSLRSLVDATPAEQVERLDTFDTYERGLIAQVQGLQAPVAEMKSDQPKPLRLKVNSYEGKEGENLHFWVREVELAMDAALISTERLRVAFALSNLGGRAKTWAYTREATSPGWFTTWAQGQGQVSVRPADGRVVSMDLAVKFEDFDSTESFLVLDMDKYDLILGMLWLEKHEPWIDWRGKAIGTSRPAVSDRELSLTPTKVLRRASQPAMRPMIIPMPDGTDQAGNLGPQAGKVVPQTAEVVEESAEDVSSVGNIVLRMVEESESKIESAVRISSVGNRVPRGVKKTNERAEVSLSTSRVDNQVPHSESETPPTRPVDEQYHVFDGVSGRQVMAGAVHLEALPEVSALVNLEELSMMDFMAELKAGDIAEMVLLKPDPSPEDLNSSSVMDEDVLEGFMK</sequence>
<proteinExistence type="predicted"/>
<reference evidence="2 3" key="1">
    <citation type="journal article" date="2017" name="Genome Biol. Evol.">
        <title>Phytophthora megakarya and P. palmivora, closely related causal agents of cacao black pod rot, underwent increases in genome sizes and gene numbers by different mechanisms.</title>
        <authorList>
            <person name="Ali S.S."/>
            <person name="Shao J."/>
            <person name="Lary D.J."/>
            <person name="Kronmiller B."/>
            <person name="Shen D."/>
            <person name="Strem M.D."/>
            <person name="Amoako-Attah I."/>
            <person name="Akrofi A.Y."/>
            <person name="Begoude B.A."/>
            <person name="Ten Hoopen G.M."/>
            <person name="Coulibaly K."/>
            <person name="Kebe B.I."/>
            <person name="Melnick R.L."/>
            <person name="Guiltinan M.J."/>
            <person name="Tyler B.M."/>
            <person name="Meinhardt L.W."/>
            <person name="Bailey B.A."/>
        </authorList>
    </citation>
    <scope>NUCLEOTIDE SEQUENCE [LARGE SCALE GENOMIC DNA]</scope>
    <source>
        <strain evidence="3">sbr112.9</strain>
    </source>
</reference>
<dbReference type="OrthoDB" id="127730at2759"/>
<evidence type="ECO:0000256" key="1">
    <source>
        <dbReference type="SAM" id="MobiDB-lite"/>
    </source>
</evidence>
<evidence type="ECO:0000313" key="3">
    <source>
        <dbReference type="Proteomes" id="UP000237271"/>
    </source>
</evidence>
<keyword evidence="3" id="KW-1185">Reference proteome</keyword>